<dbReference type="Proteomes" id="UP000053593">
    <property type="component" value="Unassembled WGS sequence"/>
</dbReference>
<accession>A0A0D0CF14</accession>
<name>A0A0D0CF14_9AGAR</name>
<dbReference type="AlphaFoldDB" id="A0A0D0CF14"/>
<proteinExistence type="predicted"/>
<dbReference type="HOGENOM" id="CLU_002220_0_0_1"/>
<dbReference type="InterPro" id="IPR036736">
    <property type="entry name" value="ACP-like_sf"/>
</dbReference>
<evidence type="ECO:0000313" key="4">
    <source>
        <dbReference type="EMBL" id="KIK53523.1"/>
    </source>
</evidence>
<evidence type="ECO:0000256" key="1">
    <source>
        <dbReference type="ARBA" id="ARBA00022450"/>
    </source>
</evidence>
<protein>
    <recommendedName>
        <fullName evidence="3">Carrier domain-containing protein</fullName>
    </recommendedName>
</protein>
<organism evidence="4 5">
    <name type="scientific">Collybiopsis luxurians FD-317 M1</name>
    <dbReference type="NCBI Taxonomy" id="944289"/>
    <lineage>
        <taxon>Eukaryota</taxon>
        <taxon>Fungi</taxon>
        <taxon>Dikarya</taxon>
        <taxon>Basidiomycota</taxon>
        <taxon>Agaricomycotina</taxon>
        <taxon>Agaricomycetes</taxon>
        <taxon>Agaricomycetidae</taxon>
        <taxon>Agaricales</taxon>
        <taxon>Marasmiineae</taxon>
        <taxon>Omphalotaceae</taxon>
        <taxon>Collybiopsis</taxon>
        <taxon>Collybiopsis luxurians</taxon>
    </lineage>
</organism>
<dbReference type="SUPFAM" id="SSF47336">
    <property type="entry name" value="ACP-like"/>
    <property type="match status" value="1"/>
</dbReference>
<evidence type="ECO:0000313" key="5">
    <source>
        <dbReference type="Proteomes" id="UP000053593"/>
    </source>
</evidence>
<dbReference type="InterPro" id="IPR042099">
    <property type="entry name" value="ANL_N_sf"/>
</dbReference>
<reference evidence="4 5" key="1">
    <citation type="submission" date="2014-04" db="EMBL/GenBank/DDBJ databases">
        <title>Evolutionary Origins and Diversification of the Mycorrhizal Mutualists.</title>
        <authorList>
            <consortium name="DOE Joint Genome Institute"/>
            <consortium name="Mycorrhizal Genomics Consortium"/>
            <person name="Kohler A."/>
            <person name="Kuo A."/>
            <person name="Nagy L.G."/>
            <person name="Floudas D."/>
            <person name="Copeland A."/>
            <person name="Barry K.W."/>
            <person name="Cichocki N."/>
            <person name="Veneault-Fourrey C."/>
            <person name="LaButti K."/>
            <person name="Lindquist E.A."/>
            <person name="Lipzen A."/>
            <person name="Lundell T."/>
            <person name="Morin E."/>
            <person name="Murat C."/>
            <person name="Riley R."/>
            <person name="Ohm R."/>
            <person name="Sun H."/>
            <person name="Tunlid A."/>
            <person name="Henrissat B."/>
            <person name="Grigoriev I.V."/>
            <person name="Hibbett D.S."/>
            <person name="Martin F."/>
        </authorList>
    </citation>
    <scope>NUCLEOTIDE SEQUENCE [LARGE SCALE GENOMIC DNA]</scope>
    <source>
        <strain evidence="4 5">FD-317 M1</strain>
    </source>
</reference>
<dbReference type="Pfam" id="PF00550">
    <property type="entry name" value="PP-binding"/>
    <property type="match status" value="1"/>
</dbReference>
<dbReference type="PANTHER" id="PTHR43439">
    <property type="entry name" value="PHENYLACETATE-COENZYME A LIGASE"/>
    <property type="match status" value="1"/>
</dbReference>
<dbReference type="Pfam" id="PF23562">
    <property type="entry name" value="AMP-binding_C_3"/>
    <property type="match status" value="1"/>
</dbReference>
<dbReference type="Gene3D" id="1.10.1200.10">
    <property type="entry name" value="ACP-like"/>
    <property type="match status" value="1"/>
</dbReference>
<keyword evidence="5" id="KW-1185">Reference proteome</keyword>
<dbReference type="OrthoDB" id="429813at2759"/>
<dbReference type="EMBL" id="KN834828">
    <property type="protein sequence ID" value="KIK53523.1"/>
    <property type="molecule type" value="Genomic_DNA"/>
</dbReference>
<keyword evidence="1" id="KW-0596">Phosphopantetheine</keyword>
<dbReference type="PROSITE" id="PS00455">
    <property type="entry name" value="AMP_BINDING"/>
    <property type="match status" value="1"/>
</dbReference>
<evidence type="ECO:0000259" key="3">
    <source>
        <dbReference type="PROSITE" id="PS50075"/>
    </source>
</evidence>
<dbReference type="SUPFAM" id="SSF51735">
    <property type="entry name" value="NAD(P)-binding Rossmann-fold domains"/>
    <property type="match status" value="1"/>
</dbReference>
<dbReference type="InterPro" id="IPR013120">
    <property type="entry name" value="FAR_NAD-bd"/>
</dbReference>
<dbReference type="PANTHER" id="PTHR43439:SF2">
    <property type="entry name" value="ENZYME, PUTATIVE (JCVI)-RELATED"/>
    <property type="match status" value="1"/>
</dbReference>
<dbReference type="GO" id="GO:0031177">
    <property type="term" value="F:phosphopantetheine binding"/>
    <property type="evidence" value="ECO:0007669"/>
    <property type="project" value="InterPro"/>
</dbReference>
<feature type="domain" description="Carrier" evidence="3">
    <location>
        <begin position="554"/>
        <end position="634"/>
    </location>
</feature>
<dbReference type="InterPro" id="IPR000873">
    <property type="entry name" value="AMP-dep_synth/lig_dom"/>
</dbReference>
<dbReference type="PROSITE" id="PS50075">
    <property type="entry name" value="CARRIER"/>
    <property type="match status" value="1"/>
</dbReference>
<dbReference type="SMART" id="SM00823">
    <property type="entry name" value="PKS_PP"/>
    <property type="match status" value="1"/>
</dbReference>
<dbReference type="Pfam" id="PF00501">
    <property type="entry name" value="AMP-binding"/>
    <property type="match status" value="1"/>
</dbReference>
<evidence type="ECO:0000256" key="2">
    <source>
        <dbReference type="ARBA" id="ARBA00022553"/>
    </source>
</evidence>
<dbReference type="InterPro" id="IPR020845">
    <property type="entry name" value="AMP-binding_CS"/>
</dbReference>
<dbReference type="Gene3D" id="3.40.50.12780">
    <property type="entry name" value="N-terminal domain of ligase-like"/>
    <property type="match status" value="1"/>
</dbReference>
<dbReference type="SUPFAM" id="SSF56801">
    <property type="entry name" value="Acetyl-CoA synthetase-like"/>
    <property type="match status" value="1"/>
</dbReference>
<keyword evidence="2" id="KW-0597">Phosphoprotein</keyword>
<dbReference type="Pfam" id="PF07993">
    <property type="entry name" value="NAD_binding_4"/>
    <property type="match status" value="1"/>
</dbReference>
<sequence>MNAIYNQISQDILLPDQFLEIGTSTPDRLYAWAIDDDNHGVSLQPITWGKLLNDSERAARYLLGSGISPRTPGDAHLVCVAILAKSSYWVFVYEIAIFLLGWTPLLFSEKNNFTTLEYLISSAVMVVVDEDYYVSAQKLQTSFPSLKICRLEEQLLNNYKPWSRALTSFEQVSKEKSSVALYLHTSGSTGPPKLIPLSHYSLIVYASIGMGVGNKYNGHTIYGPLPIAHGLALCIYILYPLGSSVLPVFVTGRSPLTAPVVLSHVQKLPSPSMILLPPVLLENVVHLGSSALQVLSNCKRVIYAGAPLQSLTANALLDAGVKLVTGYGMSEAAVLITMDIVAENLQDNWMYIRFLDNFDLHFIPLDQEKSLFKLVIGRGSTGLQPAVINHENPLGFHTNDLWVPHPYDPNLWRHAGRQDDVIALSNGLKVNTRDIEIHLTADPLIAQAIAFGAGRFAVGVLAAPTSAYLNTHEFVSSIWTTIQKVNSILPKYAKLLRGMIIIAKDNKPFLLTDKGSVKRTETLELYSQEIDHAYQALEEAKIPSEHRIHQTSHIPFDNVLSVVKQTVNNVAGSEIPTTANFFDRGFDSLGALDIRIACIDQFEEQLGHSISLPLLVAYEHPTIIKLATFIYHLISGDVTAIEGQRNAQVEKFQSLEEQFSAAFVQKRRQLSFISDHNDCTVLITGTTGSLGGHILSCLLKYPQVSRIYCLNRLSPGSAVTDRQRDMFNQFGLPLSPLNTESKSIRFIQGDLSLDTLGLEPEIFMNLRAEVTHIIHVAWQMNFNFKIESFENVSIAGVHHLMDFALSSTRANYPTFTFISSIGVAGVSSTPVPERMIPNENASTIQTGYSQAKFIAERLIEQAAKDTGVPCNIIRCGQISGSTKNGAWNINEYIPILLRSSKQIGLIPESFSDIRWVPVDFAADAISQIALGPGISSNDSSVSYWHIEAPLSQPWSLVMENMIRTSDHVIKPVTLRHWLDTVVERASANVQPGLLPAVKLIDFFSQYDSHAGAALPVLETISTRTTWPQINLENGIQWIDKYIAYILSY</sequence>
<dbReference type="InterPro" id="IPR051414">
    <property type="entry name" value="Adenylate-forming_Reductase"/>
</dbReference>
<dbReference type="Gene3D" id="3.40.50.720">
    <property type="entry name" value="NAD(P)-binding Rossmann-like Domain"/>
    <property type="match status" value="1"/>
</dbReference>
<gene>
    <name evidence="4" type="ORF">GYMLUDRAFT_265017</name>
</gene>
<dbReference type="InterPro" id="IPR009081">
    <property type="entry name" value="PP-bd_ACP"/>
</dbReference>
<dbReference type="InterPro" id="IPR036291">
    <property type="entry name" value="NAD(P)-bd_dom_sf"/>
</dbReference>
<dbReference type="InterPro" id="IPR020806">
    <property type="entry name" value="PKS_PP-bd"/>
</dbReference>